<dbReference type="PANTHER" id="PTHR32196:SF72">
    <property type="entry name" value="RIBOSE IMPORT PERMEASE PROTEIN RBSC"/>
    <property type="match status" value="1"/>
</dbReference>
<dbReference type="InterPro" id="IPR001851">
    <property type="entry name" value="ABC_transp_permease"/>
</dbReference>
<keyword evidence="2" id="KW-1003">Cell membrane</keyword>
<dbReference type="CDD" id="cd06579">
    <property type="entry name" value="TM_PBP1_transp_AraH_like"/>
    <property type="match status" value="1"/>
</dbReference>
<keyword evidence="5 6" id="KW-0472">Membrane</keyword>
<keyword evidence="4 6" id="KW-1133">Transmembrane helix</keyword>
<sequence>MTTGVLLCGVGRRTIASDMLMKRFLKVYLDKPELAGLALLIILIVLFQIKSNGVLLSFENIRGIMGLLPEMALVAIGVTILMICGEFDLSVGSVFALMPMSMAVMLNDGIPFSLSLLLGLLICAFIGLINGYITLQFSIPSFITTLGMLFIARSLTIVISGGFPPLLPDDLPTWLFTDYIWQGAILRVSFLWFALIAILTAAFLSLTNFGNWIRAVGGFNEAAASMGIPVRRVKIVCFMLCSMLAGFAGLLQVLRLGSPLPSIGEGLELQAVAAAVIGGTALAGGIGTVFGAIIGTLLIRTIDNGLVLSRVDANWFKFAIGMLTMFAVIANAWMGKISRKIKVEAHK</sequence>
<organism evidence="7 8">
    <name type="scientific">Rhizobium miluonense</name>
    <dbReference type="NCBI Taxonomy" id="411945"/>
    <lineage>
        <taxon>Bacteria</taxon>
        <taxon>Pseudomonadati</taxon>
        <taxon>Pseudomonadota</taxon>
        <taxon>Alphaproteobacteria</taxon>
        <taxon>Hyphomicrobiales</taxon>
        <taxon>Rhizobiaceae</taxon>
        <taxon>Rhizobium/Agrobacterium group</taxon>
        <taxon>Rhizobium</taxon>
    </lineage>
</organism>
<evidence type="ECO:0000256" key="6">
    <source>
        <dbReference type="SAM" id="Phobius"/>
    </source>
</evidence>
<reference evidence="8" key="1">
    <citation type="submission" date="2016-08" db="EMBL/GenBank/DDBJ databases">
        <authorList>
            <person name="Varghese N."/>
            <person name="Submissions Spin"/>
        </authorList>
    </citation>
    <scope>NUCLEOTIDE SEQUENCE [LARGE SCALE GENOMIC DNA]</scope>
    <source>
        <strain evidence="8">HAMBI 2971</strain>
    </source>
</reference>
<keyword evidence="7" id="KW-0813">Transport</keyword>
<dbReference type="STRING" id="411945.GA0061102_102442"/>
<protein>
    <submittedName>
        <fullName evidence="7">Simple sugar transport system permease protein</fullName>
    </submittedName>
</protein>
<evidence type="ECO:0000256" key="3">
    <source>
        <dbReference type="ARBA" id="ARBA00022692"/>
    </source>
</evidence>
<keyword evidence="8" id="KW-1185">Reference proteome</keyword>
<dbReference type="GO" id="GO:0005886">
    <property type="term" value="C:plasma membrane"/>
    <property type="evidence" value="ECO:0007669"/>
    <property type="project" value="UniProtKB-SubCell"/>
</dbReference>
<dbReference type="AlphaFoldDB" id="A0A1C3W7V4"/>
<comment type="subcellular location">
    <subcellularLocation>
        <location evidence="1">Cell membrane</location>
        <topology evidence="1">Multi-pass membrane protein</topology>
    </subcellularLocation>
</comment>
<feature type="transmembrane region" description="Helical" evidence="6">
    <location>
        <begin position="110"/>
        <end position="133"/>
    </location>
</feature>
<name>A0A1C3W7V4_9HYPH</name>
<evidence type="ECO:0000256" key="1">
    <source>
        <dbReference type="ARBA" id="ARBA00004651"/>
    </source>
</evidence>
<feature type="transmembrane region" description="Helical" evidence="6">
    <location>
        <begin position="314"/>
        <end position="334"/>
    </location>
</feature>
<evidence type="ECO:0000256" key="4">
    <source>
        <dbReference type="ARBA" id="ARBA00022989"/>
    </source>
</evidence>
<feature type="transmembrane region" description="Helical" evidence="6">
    <location>
        <begin position="235"/>
        <end position="254"/>
    </location>
</feature>
<evidence type="ECO:0000256" key="2">
    <source>
        <dbReference type="ARBA" id="ARBA00022475"/>
    </source>
</evidence>
<gene>
    <name evidence="7" type="ORF">GA0061102_102442</name>
</gene>
<keyword evidence="3 6" id="KW-0812">Transmembrane</keyword>
<keyword evidence="7" id="KW-0762">Sugar transport</keyword>
<dbReference type="Pfam" id="PF02653">
    <property type="entry name" value="BPD_transp_2"/>
    <property type="match status" value="1"/>
</dbReference>
<dbReference type="PANTHER" id="PTHR32196">
    <property type="entry name" value="ABC TRANSPORTER PERMEASE PROTEIN YPHD-RELATED-RELATED"/>
    <property type="match status" value="1"/>
</dbReference>
<dbReference type="GO" id="GO:0022857">
    <property type="term" value="F:transmembrane transporter activity"/>
    <property type="evidence" value="ECO:0007669"/>
    <property type="project" value="InterPro"/>
</dbReference>
<dbReference type="Proteomes" id="UP000199435">
    <property type="component" value="Unassembled WGS sequence"/>
</dbReference>
<feature type="transmembrane region" description="Helical" evidence="6">
    <location>
        <begin position="179"/>
        <end position="204"/>
    </location>
</feature>
<proteinExistence type="predicted"/>
<feature type="transmembrane region" description="Helical" evidence="6">
    <location>
        <begin position="145"/>
        <end position="167"/>
    </location>
</feature>
<evidence type="ECO:0000256" key="5">
    <source>
        <dbReference type="ARBA" id="ARBA00023136"/>
    </source>
</evidence>
<accession>A0A1C3W7V4</accession>
<dbReference type="EMBL" id="FMAH01000024">
    <property type="protein sequence ID" value="SCB35955.1"/>
    <property type="molecule type" value="Genomic_DNA"/>
</dbReference>
<feature type="transmembrane region" description="Helical" evidence="6">
    <location>
        <begin position="274"/>
        <end position="302"/>
    </location>
</feature>
<evidence type="ECO:0000313" key="7">
    <source>
        <dbReference type="EMBL" id="SCB35955.1"/>
    </source>
</evidence>
<evidence type="ECO:0000313" key="8">
    <source>
        <dbReference type="Proteomes" id="UP000199435"/>
    </source>
</evidence>
<feature type="transmembrane region" description="Helical" evidence="6">
    <location>
        <begin position="71"/>
        <end position="98"/>
    </location>
</feature>
<feature type="transmembrane region" description="Helical" evidence="6">
    <location>
        <begin position="32"/>
        <end position="50"/>
    </location>
</feature>